<dbReference type="GeneID" id="28825625"/>
<feature type="domain" description="DUF6590" evidence="2">
    <location>
        <begin position="137"/>
        <end position="292"/>
    </location>
</feature>
<dbReference type="RefSeq" id="XP_018065110.1">
    <property type="nucleotide sequence ID" value="XM_018215899.1"/>
</dbReference>
<dbReference type="Pfam" id="PF20233">
    <property type="entry name" value="DUF6590"/>
    <property type="match status" value="1"/>
</dbReference>
<dbReference type="PANTHER" id="PTHR35391">
    <property type="entry name" value="C2H2-TYPE DOMAIN-CONTAINING PROTEIN-RELATED"/>
    <property type="match status" value="1"/>
</dbReference>
<sequence length="305" mass="34094">MQNYTSTTGSNFSSAPINYNPAPPSSSFYNPRAPPPPEEDEEELYYSDEEPAPYEQQLSTSSQSGAGRDSSPGRSYETDATVTQASVRARARSRRPPPPLQVSSEVARIPQEFTRPNITGTAGKYESLDPSFKVHRSKYFKPGQIFKVVWAEPKGEPRSDTASISEQTDVTVEGWTADGEYGQKVYSSVRRFVVVATGNGFSNCVPILTYGRQGLGKRGITPEYHAIIYSTPEPPVLNFVPHLKPIQFEGRNARHKLEPMSLVNYAKIYPVEHNVKVQFIGWVAKDSQRHFVRDSNGVWNSLRQM</sequence>
<feature type="region of interest" description="Disordered" evidence="1">
    <location>
        <begin position="1"/>
        <end position="102"/>
    </location>
</feature>
<feature type="compositionally biased region" description="Polar residues" evidence="1">
    <location>
        <begin position="1"/>
        <end position="17"/>
    </location>
</feature>
<organism evidence="3 4">
    <name type="scientific">Mollisia scopiformis</name>
    <name type="common">Conifer needle endophyte fungus</name>
    <name type="synonym">Phialocephala scopiformis</name>
    <dbReference type="NCBI Taxonomy" id="149040"/>
    <lineage>
        <taxon>Eukaryota</taxon>
        <taxon>Fungi</taxon>
        <taxon>Dikarya</taxon>
        <taxon>Ascomycota</taxon>
        <taxon>Pezizomycotina</taxon>
        <taxon>Leotiomycetes</taxon>
        <taxon>Helotiales</taxon>
        <taxon>Mollisiaceae</taxon>
        <taxon>Mollisia</taxon>
    </lineage>
</organism>
<name>A0A194WRZ8_MOLSC</name>
<proteinExistence type="predicted"/>
<evidence type="ECO:0000313" key="3">
    <source>
        <dbReference type="EMBL" id="KUJ10755.1"/>
    </source>
</evidence>
<dbReference type="KEGG" id="psco:LY89DRAFT_689387"/>
<dbReference type="EMBL" id="KQ947428">
    <property type="protein sequence ID" value="KUJ10755.1"/>
    <property type="molecule type" value="Genomic_DNA"/>
</dbReference>
<evidence type="ECO:0000313" key="4">
    <source>
        <dbReference type="Proteomes" id="UP000070700"/>
    </source>
</evidence>
<dbReference type="InParanoid" id="A0A194WRZ8"/>
<dbReference type="Proteomes" id="UP000070700">
    <property type="component" value="Unassembled WGS sequence"/>
</dbReference>
<dbReference type="InterPro" id="IPR046497">
    <property type="entry name" value="DUF6590"/>
</dbReference>
<feature type="compositionally biased region" description="Acidic residues" evidence="1">
    <location>
        <begin position="37"/>
        <end position="52"/>
    </location>
</feature>
<reference evidence="3 4" key="1">
    <citation type="submission" date="2015-10" db="EMBL/GenBank/DDBJ databases">
        <title>Full genome of DAOMC 229536 Phialocephala scopiformis, a fungal endophyte of spruce producing the potent anti-insectan compound rugulosin.</title>
        <authorList>
            <consortium name="DOE Joint Genome Institute"/>
            <person name="Walker A.K."/>
            <person name="Frasz S.L."/>
            <person name="Seifert K.A."/>
            <person name="Miller J.D."/>
            <person name="Mondo S.J."/>
            <person name="Labutti K."/>
            <person name="Lipzen A."/>
            <person name="Dockter R."/>
            <person name="Kennedy M."/>
            <person name="Grigoriev I.V."/>
            <person name="Spatafora J.W."/>
        </authorList>
    </citation>
    <scope>NUCLEOTIDE SEQUENCE [LARGE SCALE GENOMIC DNA]</scope>
    <source>
        <strain evidence="3 4">CBS 120377</strain>
    </source>
</reference>
<accession>A0A194WRZ8</accession>
<evidence type="ECO:0000259" key="2">
    <source>
        <dbReference type="Pfam" id="PF20233"/>
    </source>
</evidence>
<dbReference type="AlphaFoldDB" id="A0A194WRZ8"/>
<evidence type="ECO:0000256" key="1">
    <source>
        <dbReference type="SAM" id="MobiDB-lite"/>
    </source>
</evidence>
<gene>
    <name evidence="3" type="ORF">LY89DRAFT_689387</name>
</gene>
<dbReference type="PANTHER" id="PTHR35391:SF5">
    <property type="entry name" value="DUF6590 DOMAIN-CONTAINING PROTEIN"/>
    <property type="match status" value="1"/>
</dbReference>
<dbReference type="OrthoDB" id="3559580at2759"/>
<feature type="compositionally biased region" description="Polar residues" evidence="1">
    <location>
        <begin position="56"/>
        <end position="65"/>
    </location>
</feature>
<protein>
    <recommendedName>
        <fullName evidence="2">DUF6590 domain-containing protein</fullName>
    </recommendedName>
</protein>
<keyword evidence="4" id="KW-1185">Reference proteome</keyword>